<dbReference type="GO" id="GO:0006508">
    <property type="term" value="P:proteolysis"/>
    <property type="evidence" value="ECO:0007669"/>
    <property type="project" value="UniProtKB-KW"/>
</dbReference>
<feature type="domain" description="Peptidase S1" evidence="4">
    <location>
        <begin position="24"/>
        <end position="277"/>
    </location>
</feature>
<dbReference type="GO" id="GO:0004252">
    <property type="term" value="F:serine-type endopeptidase activity"/>
    <property type="evidence" value="ECO:0007669"/>
    <property type="project" value="InterPro"/>
</dbReference>
<keyword evidence="2" id="KW-0378">Hydrolase</keyword>
<dbReference type="FunFam" id="2.40.10.10:FF:000002">
    <property type="entry name" value="Transmembrane protease serine"/>
    <property type="match status" value="1"/>
</dbReference>
<dbReference type="SMART" id="SM00020">
    <property type="entry name" value="Tryp_SPc"/>
    <property type="match status" value="1"/>
</dbReference>
<dbReference type="Gene3D" id="2.40.10.10">
    <property type="entry name" value="Trypsin-like serine proteases"/>
    <property type="match status" value="1"/>
</dbReference>
<dbReference type="Pfam" id="PF00089">
    <property type="entry name" value="Trypsin"/>
    <property type="match status" value="1"/>
</dbReference>
<gene>
    <name evidence="5" type="ORF">QQS21_000644</name>
</gene>
<dbReference type="PROSITE" id="PS00134">
    <property type="entry name" value="TRYPSIN_HIS"/>
    <property type="match status" value="1"/>
</dbReference>
<dbReference type="PROSITE" id="PS50240">
    <property type="entry name" value="TRYPSIN_DOM"/>
    <property type="match status" value="1"/>
</dbReference>
<comment type="caution">
    <text evidence="5">The sequence shown here is derived from an EMBL/GenBank/DDBJ whole genome shotgun (WGS) entry which is preliminary data.</text>
</comment>
<dbReference type="InterPro" id="IPR043504">
    <property type="entry name" value="Peptidase_S1_PA_chymotrypsin"/>
</dbReference>
<feature type="compositionally biased region" description="Basic and acidic residues" evidence="3">
    <location>
        <begin position="86"/>
        <end position="102"/>
    </location>
</feature>
<evidence type="ECO:0000256" key="1">
    <source>
        <dbReference type="ARBA" id="ARBA00023157"/>
    </source>
</evidence>
<accession>A0AAJ0G3W5</accession>
<reference evidence="5" key="1">
    <citation type="submission" date="2023-06" db="EMBL/GenBank/DDBJ databases">
        <title>Conoideocrella luteorostrata (Hypocreales: Clavicipitaceae), a potential biocontrol fungus for elongate hemlock scale in United States Christmas tree production areas.</title>
        <authorList>
            <person name="Barrett H."/>
            <person name="Lovett B."/>
            <person name="Macias A.M."/>
            <person name="Stajich J.E."/>
            <person name="Kasson M.T."/>
        </authorList>
    </citation>
    <scope>NUCLEOTIDE SEQUENCE</scope>
    <source>
        <strain evidence="5">ARSEF 14590</strain>
    </source>
</reference>
<dbReference type="InterPro" id="IPR001254">
    <property type="entry name" value="Trypsin_dom"/>
</dbReference>
<keyword evidence="1" id="KW-1015">Disulfide bond</keyword>
<organism evidence="5 6">
    <name type="scientific">Conoideocrella luteorostrata</name>
    <dbReference type="NCBI Taxonomy" id="1105319"/>
    <lineage>
        <taxon>Eukaryota</taxon>
        <taxon>Fungi</taxon>
        <taxon>Dikarya</taxon>
        <taxon>Ascomycota</taxon>
        <taxon>Pezizomycotina</taxon>
        <taxon>Sordariomycetes</taxon>
        <taxon>Hypocreomycetidae</taxon>
        <taxon>Hypocreales</taxon>
        <taxon>Clavicipitaceae</taxon>
        <taxon>Conoideocrella</taxon>
    </lineage>
</organism>
<dbReference type="InterPro" id="IPR018114">
    <property type="entry name" value="TRYPSIN_HIS"/>
</dbReference>
<dbReference type="PANTHER" id="PTHR24252:SF7">
    <property type="entry name" value="HYALIN"/>
    <property type="match status" value="1"/>
</dbReference>
<sequence>MVAILAVRMANALPHEGDDASERIVGGKESRPGNFPFIVSLQVKFSGKFQHTCGGALISSDTVVTAGHCTPHPSDPRTPENQNVPRDPESYRVHAGSHDRETGGDFVGVKSFFRHPDYLNKDGAPVNDIAIWKLVRSVRKDLNIEFAELPEPCYDLEPQSKVTAAGWGLLKEQNETNPDATLPDTLEEVTVAVVDRDTCAENIKSSHNSQPIKENMICAIRPGQDSCQGDSGGPLVKAKTKILVGIVSFGYGCARKDTPGVYTRVGSFVGFIKKYLSDEPSISDLPGTSDRICPYSSSPDKPSPHKVPSQEVHAHKAKSHKVNCH</sequence>
<dbReference type="AlphaFoldDB" id="A0AAJ0G3W5"/>
<dbReference type="InterPro" id="IPR009003">
    <property type="entry name" value="Peptidase_S1_PA"/>
</dbReference>
<dbReference type="EMBL" id="JASWJB010000006">
    <property type="protein sequence ID" value="KAK2616403.1"/>
    <property type="molecule type" value="Genomic_DNA"/>
</dbReference>
<evidence type="ECO:0000313" key="6">
    <source>
        <dbReference type="Proteomes" id="UP001251528"/>
    </source>
</evidence>
<dbReference type="CDD" id="cd00190">
    <property type="entry name" value="Tryp_SPc"/>
    <property type="match status" value="1"/>
</dbReference>
<dbReference type="Proteomes" id="UP001251528">
    <property type="component" value="Unassembled WGS sequence"/>
</dbReference>
<evidence type="ECO:0000256" key="3">
    <source>
        <dbReference type="SAM" id="MobiDB-lite"/>
    </source>
</evidence>
<dbReference type="InterPro" id="IPR033116">
    <property type="entry name" value="TRYPSIN_SER"/>
</dbReference>
<feature type="region of interest" description="Disordered" evidence="3">
    <location>
        <begin position="287"/>
        <end position="325"/>
    </location>
</feature>
<keyword evidence="6" id="KW-1185">Reference proteome</keyword>
<evidence type="ECO:0000256" key="2">
    <source>
        <dbReference type="RuleBase" id="RU363034"/>
    </source>
</evidence>
<dbReference type="PROSITE" id="PS00135">
    <property type="entry name" value="TRYPSIN_SER"/>
    <property type="match status" value="1"/>
</dbReference>
<dbReference type="PRINTS" id="PR00722">
    <property type="entry name" value="CHYMOTRYPSIN"/>
</dbReference>
<protein>
    <recommendedName>
        <fullName evidence="4">Peptidase S1 domain-containing protein</fullName>
    </recommendedName>
</protein>
<keyword evidence="2" id="KW-0645">Protease</keyword>
<dbReference type="InterPro" id="IPR001314">
    <property type="entry name" value="Peptidase_S1A"/>
</dbReference>
<evidence type="ECO:0000259" key="4">
    <source>
        <dbReference type="PROSITE" id="PS50240"/>
    </source>
</evidence>
<feature type="region of interest" description="Disordered" evidence="3">
    <location>
        <begin position="68"/>
        <end position="102"/>
    </location>
</feature>
<evidence type="ECO:0000313" key="5">
    <source>
        <dbReference type="EMBL" id="KAK2616403.1"/>
    </source>
</evidence>
<dbReference type="SUPFAM" id="SSF50494">
    <property type="entry name" value="Trypsin-like serine proteases"/>
    <property type="match status" value="1"/>
</dbReference>
<name>A0AAJ0G3W5_9HYPO</name>
<keyword evidence="2" id="KW-0720">Serine protease</keyword>
<proteinExistence type="predicted"/>
<dbReference type="PANTHER" id="PTHR24252">
    <property type="entry name" value="ACROSIN-RELATED"/>
    <property type="match status" value="1"/>
</dbReference>
<feature type="compositionally biased region" description="Basic residues" evidence="3">
    <location>
        <begin position="315"/>
        <end position="325"/>
    </location>
</feature>